<sequence length="196" mass="22090">MDGMEKVAREFFMLPLEEKEKYPMAPGTIQGYGHAFVFSEDQKLDWCNMLALGVAPPFIRNSSLWPTNPAHFRCSLRINNNFIITTTATRKHVETNVYDKRKSQESQSITFSTHLHCSETLEMYTARIRNLCERLLIVIAETLGLAPNTFGDMFGRQCTMNYYPPCSRPDLVLGLSSHSDGSALTVLQQDATCAGL</sequence>
<protein>
    <submittedName>
        <fullName evidence="6">Uncharacterized protein</fullName>
    </submittedName>
</protein>
<name>A0A6V7PCT9_ANACO</name>
<feature type="domain" description="Isopenicillin N synthase-like Fe(2+) 2OG dioxygenase" evidence="4">
    <location>
        <begin position="158"/>
        <end position="191"/>
    </location>
</feature>
<keyword evidence="1" id="KW-0479">Metal-binding</keyword>
<dbReference type="Pfam" id="PF14226">
    <property type="entry name" value="DIOX_N"/>
    <property type="match status" value="1"/>
</dbReference>
<dbReference type="GO" id="GO:0016491">
    <property type="term" value="F:oxidoreductase activity"/>
    <property type="evidence" value="ECO:0007669"/>
    <property type="project" value="UniProtKB-KW"/>
</dbReference>
<evidence type="ECO:0000259" key="4">
    <source>
        <dbReference type="Pfam" id="PF03171"/>
    </source>
</evidence>
<dbReference type="EMBL" id="LR862147">
    <property type="protein sequence ID" value="CAD1828428.1"/>
    <property type="molecule type" value="Genomic_DNA"/>
</dbReference>
<evidence type="ECO:0000256" key="3">
    <source>
        <dbReference type="ARBA" id="ARBA00023004"/>
    </source>
</evidence>
<dbReference type="GO" id="GO:0046872">
    <property type="term" value="F:metal ion binding"/>
    <property type="evidence" value="ECO:0007669"/>
    <property type="project" value="UniProtKB-KW"/>
</dbReference>
<dbReference type="InterPro" id="IPR027443">
    <property type="entry name" value="IPNS-like_sf"/>
</dbReference>
<organism evidence="6">
    <name type="scientific">Ananas comosus var. bracteatus</name>
    <name type="common">red pineapple</name>
    <dbReference type="NCBI Taxonomy" id="296719"/>
    <lineage>
        <taxon>Eukaryota</taxon>
        <taxon>Viridiplantae</taxon>
        <taxon>Streptophyta</taxon>
        <taxon>Embryophyta</taxon>
        <taxon>Tracheophyta</taxon>
        <taxon>Spermatophyta</taxon>
        <taxon>Magnoliopsida</taxon>
        <taxon>Liliopsida</taxon>
        <taxon>Poales</taxon>
        <taxon>Bromeliaceae</taxon>
        <taxon>Bromelioideae</taxon>
        <taxon>Ananas</taxon>
    </lineage>
</organism>
<reference evidence="6" key="1">
    <citation type="submission" date="2020-07" db="EMBL/GenBank/DDBJ databases">
        <authorList>
            <person name="Lin J."/>
        </authorList>
    </citation>
    <scope>NUCLEOTIDE SEQUENCE</scope>
</reference>
<dbReference type="Gene3D" id="2.60.120.330">
    <property type="entry name" value="B-lactam Antibiotic, Isopenicillin N Synthase, Chain"/>
    <property type="match status" value="1"/>
</dbReference>
<keyword evidence="3" id="KW-0408">Iron</keyword>
<evidence type="ECO:0000259" key="5">
    <source>
        <dbReference type="Pfam" id="PF14226"/>
    </source>
</evidence>
<evidence type="ECO:0000256" key="1">
    <source>
        <dbReference type="ARBA" id="ARBA00022723"/>
    </source>
</evidence>
<feature type="domain" description="Non-haem dioxygenase N-terminal" evidence="5">
    <location>
        <begin position="1"/>
        <end position="67"/>
    </location>
</feature>
<dbReference type="InterPro" id="IPR044861">
    <property type="entry name" value="IPNS-like_FE2OG_OXY"/>
</dbReference>
<dbReference type="AlphaFoldDB" id="A0A6V7PCT9"/>
<dbReference type="Pfam" id="PF03171">
    <property type="entry name" value="2OG-FeII_Oxy"/>
    <property type="match status" value="1"/>
</dbReference>
<evidence type="ECO:0000313" key="6">
    <source>
        <dbReference type="EMBL" id="CAD1828428.1"/>
    </source>
</evidence>
<dbReference type="PANTHER" id="PTHR47991">
    <property type="entry name" value="OXOGLUTARATE/IRON-DEPENDENT DIOXYGENASE"/>
    <property type="match status" value="1"/>
</dbReference>
<gene>
    <name evidence="6" type="ORF">CB5_LOCUS11639</name>
</gene>
<accession>A0A6V7PCT9</accession>
<dbReference type="InterPro" id="IPR050295">
    <property type="entry name" value="Plant_2OG-oxidoreductases"/>
</dbReference>
<keyword evidence="2" id="KW-0560">Oxidoreductase</keyword>
<proteinExistence type="predicted"/>
<evidence type="ECO:0000256" key="2">
    <source>
        <dbReference type="ARBA" id="ARBA00023002"/>
    </source>
</evidence>
<dbReference type="InterPro" id="IPR026992">
    <property type="entry name" value="DIOX_N"/>
</dbReference>
<dbReference type="SUPFAM" id="SSF51197">
    <property type="entry name" value="Clavaminate synthase-like"/>
    <property type="match status" value="1"/>
</dbReference>